<feature type="region of interest" description="Disordered" evidence="1">
    <location>
        <begin position="137"/>
        <end position="159"/>
    </location>
</feature>
<dbReference type="Proteomes" id="UP000632138">
    <property type="component" value="Unassembled WGS sequence"/>
</dbReference>
<accession>A0ABS2AMD5</accession>
<comment type="caution">
    <text evidence="2">The sequence shown here is derived from an EMBL/GenBank/DDBJ whole genome shotgun (WGS) entry which is preliminary data.</text>
</comment>
<proteinExistence type="predicted"/>
<organism evidence="2 3">
    <name type="scientific">Paractinoplanes ovalisporus</name>
    <dbReference type="NCBI Taxonomy" id="2810368"/>
    <lineage>
        <taxon>Bacteria</taxon>
        <taxon>Bacillati</taxon>
        <taxon>Actinomycetota</taxon>
        <taxon>Actinomycetes</taxon>
        <taxon>Micromonosporales</taxon>
        <taxon>Micromonosporaceae</taxon>
        <taxon>Paractinoplanes</taxon>
    </lineage>
</organism>
<evidence type="ECO:0000256" key="1">
    <source>
        <dbReference type="SAM" id="MobiDB-lite"/>
    </source>
</evidence>
<dbReference type="EMBL" id="JAENHP010000017">
    <property type="protein sequence ID" value="MBM2620996.1"/>
    <property type="molecule type" value="Genomic_DNA"/>
</dbReference>
<protein>
    <submittedName>
        <fullName evidence="2">Uncharacterized protein</fullName>
    </submittedName>
</protein>
<name>A0ABS2AMD5_9ACTN</name>
<dbReference type="RefSeq" id="WP_203380980.1">
    <property type="nucleotide sequence ID" value="NZ_JAENHP010000017.1"/>
</dbReference>
<sequence>MSESSELSLHEISPPLIWLANVLLSHDMVPGEFAVAFRQRVGGRLVEAIDDAVGQGSLSYAIDLYDMVESLHSFIADAEPFHSIAGLISERLEELTDLPEHEISASVVDELEDLLDYLDKGFAPHVDTSLAEEIVGRMKDRDDHPPTQQPRSRPADSDVDAVAALMRRLGEA</sequence>
<reference evidence="2 3" key="1">
    <citation type="submission" date="2021-01" db="EMBL/GenBank/DDBJ databases">
        <title>Actinoplanes sp. nov. LDG1-06 isolated from lichen.</title>
        <authorList>
            <person name="Saeng-In P."/>
            <person name="Phongsopitanun W."/>
            <person name="Kanchanasin P."/>
            <person name="Yuki M."/>
            <person name="Kudo T."/>
            <person name="Ohkuma M."/>
            <person name="Tanasupawat S."/>
        </authorList>
    </citation>
    <scope>NUCLEOTIDE SEQUENCE [LARGE SCALE GENOMIC DNA]</scope>
    <source>
        <strain evidence="2 3">LDG1-06</strain>
    </source>
</reference>
<evidence type="ECO:0000313" key="3">
    <source>
        <dbReference type="Proteomes" id="UP000632138"/>
    </source>
</evidence>
<keyword evidence="3" id="KW-1185">Reference proteome</keyword>
<gene>
    <name evidence="2" type="ORF">JIG36_36400</name>
</gene>
<evidence type="ECO:0000313" key="2">
    <source>
        <dbReference type="EMBL" id="MBM2620996.1"/>
    </source>
</evidence>